<feature type="transmembrane region" description="Helical" evidence="1">
    <location>
        <begin position="93"/>
        <end position="111"/>
    </location>
</feature>
<dbReference type="RefSeq" id="WP_158281768.1">
    <property type="nucleotide sequence ID" value="NZ_JAKLKZ010000002.1"/>
</dbReference>
<feature type="transmembrane region" description="Helical" evidence="1">
    <location>
        <begin position="65"/>
        <end position="87"/>
    </location>
</feature>
<evidence type="ECO:0000256" key="1">
    <source>
        <dbReference type="SAM" id="Phobius"/>
    </source>
</evidence>
<dbReference type="InterPro" id="IPR037185">
    <property type="entry name" value="EmrE-like"/>
</dbReference>
<keyword evidence="3" id="KW-1185">Reference proteome</keyword>
<feature type="transmembrane region" description="Helical" evidence="1">
    <location>
        <begin position="181"/>
        <end position="204"/>
    </location>
</feature>
<dbReference type="AlphaFoldDB" id="A0A318KR10"/>
<feature type="transmembrane region" description="Helical" evidence="1">
    <location>
        <begin position="36"/>
        <end position="53"/>
    </location>
</feature>
<dbReference type="Proteomes" id="UP000247555">
    <property type="component" value="Unassembled WGS sequence"/>
</dbReference>
<evidence type="ECO:0000313" key="3">
    <source>
        <dbReference type="Proteomes" id="UP000247555"/>
    </source>
</evidence>
<feature type="transmembrane region" description="Helical" evidence="1">
    <location>
        <begin position="245"/>
        <end position="265"/>
    </location>
</feature>
<gene>
    <name evidence="2" type="ORF">DFR34_108124</name>
</gene>
<evidence type="ECO:0008006" key="4">
    <source>
        <dbReference type="Google" id="ProtNLM"/>
    </source>
</evidence>
<keyword evidence="1" id="KW-1133">Transmembrane helix</keyword>
<feature type="transmembrane region" description="Helical" evidence="1">
    <location>
        <begin position="216"/>
        <end position="238"/>
    </location>
</feature>
<dbReference type="OrthoDB" id="7216522at2"/>
<protein>
    <recommendedName>
        <fullName evidence="4">EamA-like transporter family protein</fullName>
    </recommendedName>
</protein>
<feature type="transmembrane region" description="Helical" evidence="1">
    <location>
        <begin position="123"/>
        <end position="143"/>
    </location>
</feature>
<keyword evidence="1" id="KW-0472">Membrane</keyword>
<name>A0A318KR10_9NEIS</name>
<sequence>MFAGILFAVTACLVWGLGFAAPLFAPEFTPAQLSAARFIVFGGFSAALCLRWRPPPLRHPLWRQAVLGSVSGNLLYYLCLVGGIRLIGVPLPTLIVGMLPVTLALAANLRGGELRWARLWPSLALIGAGLLAVNADALARLPANGLGDFALGVGLALMALAFWTWFGLMNARLLRAGALSASVWSAMLGAAVLPFALALAAWAFSQPWPQVSADAWLRLAAVALVTGVIGGWWASWLWSQASVRLPVTLAGQLIVVETLAGIAYGQLYTWQWPDWPLLLGGALMVAGVVWALSAARGGGH</sequence>
<keyword evidence="1" id="KW-0812">Transmembrane</keyword>
<proteinExistence type="predicted"/>
<dbReference type="SUPFAM" id="SSF103481">
    <property type="entry name" value="Multidrug resistance efflux transporter EmrE"/>
    <property type="match status" value="1"/>
</dbReference>
<accession>A0A318KR10</accession>
<organism evidence="2 3">
    <name type="scientific">Rivihabitans pingtungensis</name>
    <dbReference type="NCBI Taxonomy" id="1054498"/>
    <lineage>
        <taxon>Bacteria</taxon>
        <taxon>Pseudomonadati</taxon>
        <taxon>Pseudomonadota</taxon>
        <taxon>Betaproteobacteria</taxon>
        <taxon>Neisseriales</taxon>
        <taxon>Aquaspirillaceae</taxon>
        <taxon>Rivihabitans</taxon>
    </lineage>
</organism>
<feature type="transmembrane region" description="Helical" evidence="1">
    <location>
        <begin position="149"/>
        <end position="169"/>
    </location>
</feature>
<evidence type="ECO:0000313" key="2">
    <source>
        <dbReference type="EMBL" id="PXX79228.1"/>
    </source>
</evidence>
<dbReference type="EMBL" id="QJKI01000008">
    <property type="protein sequence ID" value="PXX79228.1"/>
    <property type="molecule type" value="Genomic_DNA"/>
</dbReference>
<reference evidence="2 3" key="1">
    <citation type="submission" date="2018-05" db="EMBL/GenBank/DDBJ databases">
        <title>Genomic Encyclopedia of Type Strains, Phase IV (KMG-IV): sequencing the most valuable type-strain genomes for metagenomic binning, comparative biology and taxonomic classification.</title>
        <authorList>
            <person name="Goeker M."/>
        </authorList>
    </citation>
    <scope>NUCLEOTIDE SEQUENCE [LARGE SCALE GENOMIC DNA]</scope>
    <source>
        <strain evidence="2 3">DSM 29661</strain>
    </source>
</reference>
<feature type="transmembrane region" description="Helical" evidence="1">
    <location>
        <begin position="277"/>
        <end position="295"/>
    </location>
</feature>
<comment type="caution">
    <text evidence="2">The sequence shown here is derived from an EMBL/GenBank/DDBJ whole genome shotgun (WGS) entry which is preliminary data.</text>
</comment>